<dbReference type="AlphaFoldDB" id="A0AAW0LYB8"/>
<dbReference type="InterPro" id="IPR037176">
    <property type="entry name" value="Osmotin/thaumatin-like_sf"/>
</dbReference>
<reference evidence="2" key="1">
    <citation type="submission" date="2017-12" db="EMBL/GenBank/DDBJ databases">
        <authorList>
            <person name="Barbosa P."/>
            <person name="Usie A."/>
            <person name="Ramos A.M."/>
        </authorList>
    </citation>
    <scope>NUCLEOTIDE SEQUENCE</scope>
    <source>
        <strain evidence="2">HL8</strain>
        <tissue evidence="2">Leaves</tissue>
    </source>
</reference>
<sequence length="102" mass="11420">MYSIVEKLTLLPVVNFVLQMGHIWLGLLATAGHLTPKDGGFHLYSVEEVVFEVPERWSGRVWGRQGCCFDEEIGKVHAKLVTVLAFCIANALVESLRPQLLK</sequence>
<dbReference type="SUPFAM" id="SSF49870">
    <property type="entry name" value="Osmotin, thaumatin-like protein"/>
    <property type="match status" value="1"/>
</dbReference>
<evidence type="ECO:0000256" key="1">
    <source>
        <dbReference type="ARBA" id="ARBA00010607"/>
    </source>
</evidence>
<proteinExistence type="inferred from homology"/>
<name>A0AAW0LYB8_QUESU</name>
<comment type="similarity">
    <text evidence="1">Belongs to the thaumatin family.</text>
</comment>
<reference evidence="2" key="2">
    <citation type="journal article" date="2018" name="Sci. Data">
        <title>The draft genome sequence of cork oak.</title>
        <authorList>
            <person name="Ramos A.M."/>
            <person name="Usie A."/>
            <person name="Barbosa P."/>
            <person name="Barros P.M."/>
            <person name="Capote T."/>
            <person name="Chaves I."/>
            <person name="Simoes F."/>
            <person name="Abreu I."/>
            <person name="Carrasquinho I."/>
            <person name="Faro C."/>
            <person name="Guimaraes J.B."/>
            <person name="Mendonca D."/>
            <person name="Nobrega F."/>
            <person name="Rodrigues L."/>
            <person name="Saibo N.J.M."/>
            <person name="Varela M.C."/>
            <person name="Egas C."/>
            <person name="Matos J."/>
            <person name="Miguel C.M."/>
            <person name="Oliveira M.M."/>
            <person name="Ricardo C.P."/>
            <person name="Goncalves S."/>
        </authorList>
    </citation>
    <scope>NUCLEOTIDE SEQUENCE [LARGE SCALE GENOMIC DNA]</scope>
    <source>
        <strain evidence="2">HL8</strain>
    </source>
</reference>
<evidence type="ECO:0000313" key="2">
    <source>
        <dbReference type="EMBL" id="KAK7856713.1"/>
    </source>
</evidence>
<comment type="caution">
    <text evidence="2">The sequence shown here is derived from an EMBL/GenBank/DDBJ whole genome shotgun (WGS) entry which is preliminary data.</text>
</comment>
<dbReference type="InterPro" id="IPR001938">
    <property type="entry name" value="Thaumatin"/>
</dbReference>
<accession>A0AAW0LYB8</accession>
<gene>
    <name evidence="2" type="ORF">CFP56_022066</name>
</gene>
<dbReference type="Gene3D" id="2.60.110.10">
    <property type="entry name" value="Thaumatin"/>
    <property type="match status" value="1"/>
</dbReference>
<dbReference type="EMBL" id="PKMF04000034">
    <property type="protein sequence ID" value="KAK7856713.1"/>
    <property type="molecule type" value="Genomic_DNA"/>
</dbReference>
<protein>
    <submittedName>
        <fullName evidence="2">Thaumatin-like protein</fullName>
    </submittedName>
</protein>
<organism evidence="2">
    <name type="scientific">Quercus suber</name>
    <name type="common">Cork oak</name>
    <dbReference type="NCBI Taxonomy" id="58331"/>
    <lineage>
        <taxon>Eukaryota</taxon>
        <taxon>Viridiplantae</taxon>
        <taxon>Streptophyta</taxon>
        <taxon>Embryophyta</taxon>
        <taxon>Tracheophyta</taxon>
        <taxon>Spermatophyta</taxon>
        <taxon>Magnoliopsida</taxon>
        <taxon>eudicotyledons</taxon>
        <taxon>Gunneridae</taxon>
        <taxon>Pentapetalae</taxon>
        <taxon>rosids</taxon>
        <taxon>fabids</taxon>
        <taxon>Fagales</taxon>
        <taxon>Fagaceae</taxon>
        <taxon>Quercus</taxon>
    </lineage>
</organism>
<reference evidence="2" key="3">
    <citation type="submission" date="2023-07" db="EMBL/GenBank/DDBJ databases">
        <title>An improved reference 1 genome and first organelle genomes of Quercus suber.</title>
        <authorList>
            <consortium name="Genosuber Consortium"/>
            <person name="Usie A."/>
            <person name="Serra O."/>
            <person name="Barros P."/>
        </authorList>
    </citation>
    <scope>NUCLEOTIDE SEQUENCE</scope>
    <source>
        <strain evidence="2">HL8</strain>
        <tissue evidence="2">Leaves</tissue>
    </source>
</reference>
<dbReference type="Pfam" id="PF00314">
    <property type="entry name" value="Thaumatin"/>
    <property type="match status" value="1"/>
</dbReference>